<dbReference type="Proteomes" id="UP000002222">
    <property type="component" value="Chromosome"/>
</dbReference>
<dbReference type="GO" id="GO:0120010">
    <property type="term" value="P:intermembrane phospholipid transfer"/>
    <property type="evidence" value="ECO:0007669"/>
    <property type="project" value="TreeGrafter"/>
</dbReference>
<dbReference type="GO" id="GO:0016020">
    <property type="term" value="C:membrane"/>
    <property type="evidence" value="ECO:0007669"/>
    <property type="project" value="InterPro"/>
</dbReference>
<dbReference type="InterPro" id="IPR007428">
    <property type="entry name" value="MlaA"/>
</dbReference>
<reference evidence="4 5" key="2">
    <citation type="journal article" date="2010" name="Stand. Genomic Sci.">
        <title>Complete genome sequence of Sulfurospirillum deleyianum type strain (5175).</title>
        <authorList>
            <person name="Sikorski J."/>
            <person name="Lapidus A."/>
            <person name="Copeland A."/>
            <person name="Glavina Del Rio T."/>
            <person name="Nolan M."/>
            <person name="Lucas S."/>
            <person name="Chen F."/>
            <person name="Tice H."/>
            <person name="Cheng J.F."/>
            <person name="Saunders E."/>
            <person name="Bruce D."/>
            <person name="Goodwin L."/>
            <person name="Pitluck S."/>
            <person name="Ovchinnikova G."/>
            <person name="Pati A."/>
            <person name="Ivanova N."/>
            <person name="Mavromatis K."/>
            <person name="Chen A."/>
            <person name="Palaniappan K."/>
            <person name="Chain P."/>
            <person name="Land M."/>
            <person name="Hauser L."/>
            <person name="Chang Y.J."/>
            <person name="Jeffries C.D."/>
            <person name="Brettin T."/>
            <person name="Detter J.C."/>
            <person name="Han C."/>
            <person name="Rohde M."/>
            <person name="Lang E."/>
            <person name="Spring S."/>
            <person name="Goker M."/>
            <person name="Bristow J."/>
            <person name="Eisen J.A."/>
            <person name="Markowitz V."/>
            <person name="Hugenholtz P."/>
            <person name="Kyrpides N.C."/>
            <person name="Klenk H.P."/>
        </authorList>
    </citation>
    <scope>NUCLEOTIDE SEQUENCE [LARGE SCALE GENOMIC DNA]</scope>
    <source>
        <strain evidence="5">ATCC 51133 / DSM 6946 / 5175</strain>
    </source>
</reference>
<gene>
    <name evidence="4" type="ordered locus">Sdel_0405</name>
</gene>
<keyword evidence="2 3" id="KW-0732">Signal</keyword>
<dbReference type="RefSeq" id="WP_012856208.1">
    <property type="nucleotide sequence ID" value="NC_013512.1"/>
</dbReference>
<evidence type="ECO:0000313" key="5">
    <source>
        <dbReference type="Proteomes" id="UP000002222"/>
    </source>
</evidence>
<sequence precursor="true">MRLFLAYLLSFSLLFAAQNVTEEFDAEFNNTSNETLFDPLSSYNEAMTTFNDSFYEYALKPLAEGYAYLVPKMARNGIANFFDNLLFPIRFTNTLLQMKFTDAFEETERFVINSTMGIVGFNDLANSELGLKPHDEDLGQTLGHYGVGNGFHIVLPFLGPSNARDVVGLAGDMWLNPLSYIEARHANLLKNQEQSLGAVALSTINKTSLHVKEYEELKKDAIELYPFLRNVYESRRDKLIHE</sequence>
<evidence type="ECO:0000256" key="3">
    <source>
        <dbReference type="SAM" id="SignalP"/>
    </source>
</evidence>
<feature type="chain" id="PRO_5003020108" evidence="3">
    <location>
        <begin position="17"/>
        <end position="242"/>
    </location>
</feature>
<organism evidence="4 5">
    <name type="scientific">Sulfurospirillum deleyianum (strain ATCC 51133 / DSM 6946 / 5175)</name>
    <dbReference type="NCBI Taxonomy" id="525898"/>
    <lineage>
        <taxon>Bacteria</taxon>
        <taxon>Pseudomonadati</taxon>
        <taxon>Campylobacterota</taxon>
        <taxon>Epsilonproteobacteria</taxon>
        <taxon>Campylobacterales</taxon>
        <taxon>Sulfurospirillaceae</taxon>
        <taxon>Sulfurospirillum</taxon>
    </lineage>
</organism>
<dbReference type="EMBL" id="CP001816">
    <property type="protein sequence ID" value="ACZ11442.1"/>
    <property type="molecule type" value="Genomic_DNA"/>
</dbReference>
<dbReference type="HOGENOM" id="CLU_059326_2_1_7"/>
<keyword evidence="4" id="KW-0449">Lipoprotein</keyword>
<name>D1AZH5_SULD5</name>
<protein>
    <submittedName>
        <fullName evidence="4">VacJ family lipoprotein</fullName>
    </submittedName>
</protein>
<dbReference type="Pfam" id="PF04333">
    <property type="entry name" value="MlaA"/>
    <property type="match status" value="1"/>
</dbReference>
<feature type="signal peptide" evidence="3">
    <location>
        <begin position="1"/>
        <end position="16"/>
    </location>
</feature>
<dbReference type="PRINTS" id="PR01805">
    <property type="entry name" value="VACJLIPOPROT"/>
</dbReference>
<dbReference type="OrthoDB" id="9785326at2"/>
<evidence type="ECO:0000313" key="4">
    <source>
        <dbReference type="EMBL" id="ACZ11442.1"/>
    </source>
</evidence>
<evidence type="ECO:0000256" key="2">
    <source>
        <dbReference type="ARBA" id="ARBA00022729"/>
    </source>
</evidence>
<evidence type="ECO:0000256" key="1">
    <source>
        <dbReference type="ARBA" id="ARBA00010634"/>
    </source>
</evidence>
<dbReference type="PANTHER" id="PTHR30035:SF3">
    <property type="entry name" value="INTERMEMBRANE PHOSPHOLIPID TRANSPORT SYSTEM LIPOPROTEIN MLAA"/>
    <property type="match status" value="1"/>
</dbReference>
<proteinExistence type="inferred from homology"/>
<dbReference type="STRING" id="525898.Sdel_0405"/>
<dbReference type="KEGG" id="sdl:Sdel_0405"/>
<comment type="similarity">
    <text evidence="1">Belongs to the MlaA family.</text>
</comment>
<reference evidence="5" key="1">
    <citation type="submission" date="2009-11" db="EMBL/GenBank/DDBJ databases">
        <title>The complete genome of Sulfurospirillum deleyianum DSM 6946.</title>
        <authorList>
            <consortium name="US DOE Joint Genome Institute (JGI-PGF)"/>
            <person name="Lucas S."/>
            <person name="Copeland A."/>
            <person name="Lapidus A."/>
            <person name="Glavina del Rio T."/>
            <person name="Dalin E."/>
            <person name="Tice H."/>
            <person name="Bruce D."/>
            <person name="Goodwin L."/>
            <person name="Pitluck S."/>
            <person name="Kyrpides N."/>
            <person name="Mavromatis K."/>
            <person name="Ivanova N."/>
            <person name="Ovchinnikova G."/>
            <person name="Munk A.C."/>
            <person name="Lu M."/>
            <person name="Brettin T."/>
            <person name="Detter J.C."/>
            <person name="Han C."/>
            <person name="Tapia R."/>
            <person name="Larimer F."/>
            <person name="Land M."/>
            <person name="Hauser L."/>
            <person name="Markowitz V."/>
            <person name="Cheng J.F."/>
            <person name="Hugenholtz P."/>
            <person name="Woyke T."/>
            <person name="Wu D."/>
            <person name="Aumann P."/>
            <person name="Schneider S."/>
            <person name="Lang E."/>
            <person name="Spring S."/>
            <person name="Klenk H.P."/>
            <person name="Eisen J.A."/>
        </authorList>
    </citation>
    <scope>NUCLEOTIDE SEQUENCE [LARGE SCALE GENOMIC DNA]</scope>
    <source>
        <strain evidence="5">ATCC 51133 / DSM 6946 / 5175</strain>
    </source>
</reference>
<dbReference type="AlphaFoldDB" id="D1AZH5"/>
<keyword evidence="5" id="KW-1185">Reference proteome</keyword>
<dbReference type="PANTHER" id="PTHR30035">
    <property type="entry name" value="LIPOPROTEIN VACJ-RELATED"/>
    <property type="match status" value="1"/>
</dbReference>
<accession>D1AZH5</accession>
<dbReference type="eggNOG" id="COG2853">
    <property type="taxonomic scope" value="Bacteria"/>
</dbReference>